<evidence type="ECO:0000313" key="2">
    <source>
        <dbReference type="Proteomes" id="UP000243459"/>
    </source>
</evidence>
<evidence type="ECO:0000313" key="1">
    <source>
        <dbReference type="EMBL" id="ONK56244.1"/>
    </source>
</evidence>
<sequence length="125" mass="13724">MESLRAGCRRGGGPRRGPWLRLQMPILWRRTASGSSGGGISWKERELGFRSLERIWGGGEGAEVEEGVVYGEEEGMESLRAGCRRGGGPRRGPWLRLQMPILWRRTASGSSGGGISWKERELGLG</sequence>
<gene>
    <name evidence="1" type="ORF">A4U43_C10F5600</name>
</gene>
<accession>A0A5P1E0Z6</accession>
<dbReference type="Proteomes" id="UP000243459">
    <property type="component" value="Chromosome 10"/>
</dbReference>
<reference evidence="2" key="1">
    <citation type="journal article" date="2017" name="Nat. Commun.">
        <title>The asparagus genome sheds light on the origin and evolution of a young Y chromosome.</title>
        <authorList>
            <person name="Harkess A."/>
            <person name="Zhou J."/>
            <person name="Xu C."/>
            <person name="Bowers J.E."/>
            <person name="Van der Hulst R."/>
            <person name="Ayyampalayam S."/>
            <person name="Mercati F."/>
            <person name="Riccardi P."/>
            <person name="McKain M.R."/>
            <person name="Kakrana A."/>
            <person name="Tang H."/>
            <person name="Ray J."/>
            <person name="Groenendijk J."/>
            <person name="Arikit S."/>
            <person name="Mathioni S.M."/>
            <person name="Nakano M."/>
            <person name="Shan H."/>
            <person name="Telgmann-Rauber A."/>
            <person name="Kanno A."/>
            <person name="Yue Z."/>
            <person name="Chen H."/>
            <person name="Li W."/>
            <person name="Chen Y."/>
            <person name="Xu X."/>
            <person name="Zhang Y."/>
            <person name="Luo S."/>
            <person name="Chen H."/>
            <person name="Gao J."/>
            <person name="Mao Z."/>
            <person name="Pires J.C."/>
            <person name="Luo M."/>
            <person name="Kudrna D."/>
            <person name="Wing R.A."/>
            <person name="Meyers B.C."/>
            <person name="Yi K."/>
            <person name="Kong H."/>
            <person name="Lavrijsen P."/>
            <person name="Sunseri F."/>
            <person name="Falavigna A."/>
            <person name="Ye Y."/>
            <person name="Leebens-Mack J.H."/>
            <person name="Chen G."/>
        </authorList>
    </citation>
    <scope>NUCLEOTIDE SEQUENCE [LARGE SCALE GENOMIC DNA]</scope>
    <source>
        <strain evidence="2">cv. DH0086</strain>
    </source>
</reference>
<dbReference type="AlphaFoldDB" id="A0A5P1E0Z6"/>
<dbReference type="EMBL" id="CM007390">
    <property type="protein sequence ID" value="ONK56244.1"/>
    <property type="molecule type" value="Genomic_DNA"/>
</dbReference>
<proteinExistence type="predicted"/>
<keyword evidence="2" id="KW-1185">Reference proteome</keyword>
<organism evidence="1 2">
    <name type="scientific">Asparagus officinalis</name>
    <name type="common">Garden asparagus</name>
    <dbReference type="NCBI Taxonomy" id="4686"/>
    <lineage>
        <taxon>Eukaryota</taxon>
        <taxon>Viridiplantae</taxon>
        <taxon>Streptophyta</taxon>
        <taxon>Embryophyta</taxon>
        <taxon>Tracheophyta</taxon>
        <taxon>Spermatophyta</taxon>
        <taxon>Magnoliopsida</taxon>
        <taxon>Liliopsida</taxon>
        <taxon>Asparagales</taxon>
        <taxon>Asparagaceae</taxon>
        <taxon>Asparagoideae</taxon>
        <taxon>Asparagus</taxon>
    </lineage>
</organism>
<dbReference type="Gramene" id="ONK56244">
    <property type="protein sequence ID" value="ONK56244"/>
    <property type="gene ID" value="A4U43_C10F5600"/>
</dbReference>
<name>A0A5P1E0Z6_ASPOF</name>
<protein>
    <submittedName>
        <fullName evidence="1">Uncharacterized protein</fullName>
    </submittedName>
</protein>